<dbReference type="AlphaFoldDB" id="A0A6J6E984"/>
<protein>
    <submittedName>
        <fullName evidence="1">Unannotated protein</fullName>
    </submittedName>
</protein>
<name>A0A6J6E984_9ZZZZ</name>
<reference evidence="1" key="1">
    <citation type="submission" date="2020-05" db="EMBL/GenBank/DDBJ databases">
        <authorList>
            <person name="Chiriac C."/>
            <person name="Salcher M."/>
            <person name="Ghai R."/>
            <person name="Kavagutti S V."/>
        </authorList>
    </citation>
    <scope>NUCLEOTIDE SEQUENCE</scope>
</reference>
<proteinExistence type="predicted"/>
<sequence length="75" mass="8335">MEERLDALHSFHQKSNTFCIGCEVPIEVVRLRNRHIDDVIEPIRNLIERTGFKIDGNGNDAVGLNLCSGVGVSES</sequence>
<dbReference type="EMBL" id="CAEZTG010000117">
    <property type="protein sequence ID" value="CAB4571885.1"/>
    <property type="molecule type" value="Genomic_DNA"/>
</dbReference>
<organism evidence="1">
    <name type="scientific">freshwater metagenome</name>
    <dbReference type="NCBI Taxonomy" id="449393"/>
    <lineage>
        <taxon>unclassified sequences</taxon>
        <taxon>metagenomes</taxon>
        <taxon>ecological metagenomes</taxon>
    </lineage>
</organism>
<evidence type="ECO:0000313" key="1">
    <source>
        <dbReference type="EMBL" id="CAB4571885.1"/>
    </source>
</evidence>
<accession>A0A6J6E984</accession>
<gene>
    <name evidence="1" type="ORF">UFOPK1603_01223</name>
</gene>